<feature type="domain" description="Leucine-binding protein" evidence="5">
    <location>
        <begin position="27"/>
        <end position="365"/>
    </location>
</feature>
<dbReference type="InterPro" id="IPR051010">
    <property type="entry name" value="BCAA_transport"/>
</dbReference>
<gene>
    <name evidence="6" type="ORF">EZH22_15840</name>
</gene>
<dbReference type="InterPro" id="IPR028081">
    <property type="entry name" value="Leu-bd"/>
</dbReference>
<sequence>MKRKTVAFLFAFGALTMSSFAHAAEGPVRIGVLSEMTSILAAQQGPGDVVAVKMAVSDFGGKVLGRTVEVLSADPMSKPDLGALIARKWYDEDNVQVIVGGATSAIALAVQDISRAKGRVQLNTNVGTTELTGKRCSPTSAQWVFDTYALAKVATAEAQKDGKKSWYFIAPDYAFGHSMVKEATGFIDKSGSKVAGVSFYPSGSPDFSSFLLTAQGSKADILGMANSGEDLVNTVKQAYEFGNVAANQKLVALMAFLTNVKAAGAASTKGLTFAEAFYWDQNEKTREFSKRFAKLHNGAPPTSMQAGAYSATLHYLRAVEAAGTLDAVKVMEKMRELPVNDFMTDNAKLREDGSLLRDMYILRVKDPEKVKGEWDLLDVIGKVSGADAFRPLSESECPYIKK</sequence>
<dbReference type="Gene3D" id="3.40.50.2300">
    <property type="match status" value="2"/>
</dbReference>
<evidence type="ECO:0000259" key="5">
    <source>
        <dbReference type="Pfam" id="PF13458"/>
    </source>
</evidence>
<evidence type="ECO:0000256" key="3">
    <source>
        <dbReference type="ARBA" id="ARBA00022970"/>
    </source>
</evidence>
<evidence type="ECO:0000256" key="2">
    <source>
        <dbReference type="ARBA" id="ARBA00022729"/>
    </source>
</evidence>
<keyword evidence="3" id="KW-0029">Amino-acid transport</keyword>
<keyword evidence="3" id="KW-0813">Transport</keyword>
<dbReference type="InterPro" id="IPR028082">
    <property type="entry name" value="Peripla_BP_I"/>
</dbReference>
<dbReference type="KEGG" id="xdi:EZH22_15840"/>
<dbReference type="PANTHER" id="PTHR30483:SF6">
    <property type="entry name" value="PERIPLASMIC BINDING PROTEIN OF ABC TRANSPORTER FOR NATURAL AMINO ACIDS"/>
    <property type="match status" value="1"/>
</dbReference>
<evidence type="ECO:0000256" key="1">
    <source>
        <dbReference type="ARBA" id="ARBA00010062"/>
    </source>
</evidence>
<feature type="signal peptide" evidence="4">
    <location>
        <begin position="1"/>
        <end position="23"/>
    </location>
</feature>
<keyword evidence="7" id="KW-1185">Reference proteome</keyword>
<keyword evidence="2 4" id="KW-0732">Signal</keyword>
<protein>
    <submittedName>
        <fullName evidence="6">ABC transporter substrate-binding protein</fullName>
    </submittedName>
</protein>
<name>A0A974PJD3_9HYPH</name>
<accession>A0A974PJD3</accession>
<dbReference type="PANTHER" id="PTHR30483">
    <property type="entry name" value="LEUCINE-SPECIFIC-BINDING PROTEIN"/>
    <property type="match status" value="1"/>
</dbReference>
<dbReference type="AlphaFoldDB" id="A0A974PJD3"/>
<evidence type="ECO:0000256" key="4">
    <source>
        <dbReference type="SAM" id="SignalP"/>
    </source>
</evidence>
<dbReference type="EMBL" id="CP063362">
    <property type="protein sequence ID" value="QRG04648.1"/>
    <property type="molecule type" value="Genomic_DNA"/>
</dbReference>
<evidence type="ECO:0000313" key="6">
    <source>
        <dbReference type="EMBL" id="QRG04648.1"/>
    </source>
</evidence>
<comment type="similarity">
    <text evidence="1">Belongs to the leucine-binding protein family.</text>
</comment>
<dbReference type="Pfam" id="PF13458">
    <property type="entry name" value="Peripla_BP_6"/>
    <property type="match status" value="1"/>
</dbReference>
<feature type="chain" id="PRO_5037560495" evidence="4">
    <location>
        <begin position="24"/>
        <end position="402"/>
    </location>
</feature>
<dbReference type="CDD" id="cd06327">
    <property type="entry name" value="PBP1_SBP-like"/>
    <property type="match status" value="1"/>
</dbReference>
<dbReference type="SUPFAM" id="SSF53822">
    <property type="entry name" value="Periplasmic binding protein-like I"/>
    <property type="match status" value="1"/>
</dbReference>
<dbReference type="Proteomes" id="UP000596427">
    <property type="component" value="Chromosome"/>
</dbReference>
<reference evidence="6 7" key="1">
    <citation type="submission" date="2020-10" db="EMBL/GenBank/DDBJ databases">
        <title>Degradation of 1,4-Dioxane by Xanthobacter sp. YN2, via a Novel Group-2 Soluble Di-Iron Monooxygenase.</title>
        <authorList>
            <person name="Ma F."/>
            <person name="Wang Y."/>
            <person name="Yang J."/>
            <person name="Guo H."/>
            <person name="Su D."/>
            <person name="Yu L."/>
        </authorList>
    </citation>
    <scope>NUCLEOTIDE SEQUENCE [LARGE SCALE GENOMIC DNA]</scope>
    <source>
        <strain evidence="6 7">YN2</strain>
    </source>
</reference>
<evidence type="ECO:0000313" key="7">
    <source>
        <dbReference type="Proteomes" id="UP000596427"/>
    </source>
</evidence>
<proteinExistence type="inferred from homology"/>
<dbReference type="GO" id="GO:0006865">
    <property type="term" value="P:amino acid transport"/>
    <property type="evidence" value="ECO:0007669"/>
    <property type="project" value="UniProtKB-KW"/>
</dbReference>
<dbReference type="RefSeq" id="WP_203191526.1">
    <property type="nucleotide sequence ID" value="NZ_CP063362.1"/>
</dbReference>
<organism evidence="6 7">
    <name type="scientific">Xanthobacter dioxanivorans</name>
    <dbReference type="NCBI Taxonomy" id="2528964"/>
    <lineage>
        <taxon>Bacteria</taxon>
        <taxon>Pseudomonadati</taxon>
        <taxon>Pseudomonadota</taxon>
        <taxon>Alphaproteobacteria</taxon>
        <taxon>Hyphomicrobiales</taxon>
        <taxon>Xanthobacteraceae</taxon>
        <taxon>Xanthobacter</taxon>
    </lineage>
</organism>